<dbReference type="GO" id="GO:0006189">
    <property type="term" value="P:'de novo' IMP biosynthetic process"/>
    <property type="evidence" value="ECO:0007669"/>
    <property type="project" value="UniProtKB-UniPathway"/>
</dbReference>
<dbReference type="AlphaFoldDB" id="D6GSD8"/>
<dbReference type="InterPro" id="IPR002376">
    <property type="entry name" value="Formyl_transf_N"/>
</dbReference>
<dbReference type="PATRIC" id="fig|546269.5.peg.154"/>
<dbReference type="PROSITE" id="PS00373">
    <property type="entry name" value="GART"/>
    <property type="match status" value="1"/>
</dbReference>
<reference evidence="11" key="1">
    <citation type="submission" date="2010-12" db="EMBL/GenBank/DDBJ databases">
        <title>The genome sequence of Filifactor alocis strain ATCC 35896.</title>
        <authorList>
            <consortium name="The Broad Institute Genome Sequencing Platform"/>
            <person name="Ward D."/>
            <person name="Earl A."/>
            <person name="Feldgarden M."/>
            <person name="Young S.K."/>
            <person name="Gargeya S."/>
            <person name="Zeng Q."/>
            <person name="Alvarado L."/>
            <person name="Berlin A."/>
            <person name="Bochicchio J."/>
            <person name="Chapman S.B."/>
            <person name="Chen Z."/>
            <person name="Freedman E."/>
            <person name="Gellesch M."/>
            <person name="Goldberg J."/>
            <person name="Griggs A."/>
            <person name="Gujja S."/>
            <person name="Heilman E."/>
            <person name="Heiman D."/>
            <person name="Howarth C."/>
            <person name="Mehta T."/>
            <person name="Neiman D."/>
            <person name="Pearson M."/>
            <person name="Roberts A."/>
            <person name="Saif S."/>
            <person name="Shea T."/>
            <person name="Shenoy N."/>
            <person name="Sisk P."/>
            <person name="Stolte C."/>
            <person name="Sykes S."/>
            <person name="White J."/>
            <person name="Yandava C."/>
            <person name="Izard J."/>
            <person name="Blanton J.M."/>
            <person name="Baranova O.V."/>
            <person name="Tanner A.C."/>
            <person name="Dewhirst F.E."/>
            <person name="Haas B."/>
            <person name="Nusbaum C."/>
            <person name="Birren B."/>
        </authorList>
    </citation>
    <scope>NUCLEOTIDE SEQUENCE [LARGE SCALE GENOMIC DNA]</scope>
    <source>
        <strain evidence="11">ATCC 35896 / D40 B5</strain>
    </source>
</reference>
<keyword evidence="3" id="KW-0808">Transferase</keyword>
<evidence type="ECO:0000313" key="10">
    <source>
        <dbReference type="EMBL" id="EFE28579.2"/>
    </source>
</evidence>
<evidence type="ECO:0000256" key="2">
    <source>
        <dbReference type="ARBA" id="ARBA00012254"/>
    </source>
</evidence>
<evidence type="ECO:0000256" key="7">
    <source>
        <dbReference type="ARBA" id="ARBA00041682"/>
    </source>
</evidence>
<protein>
    <recommendedName>
        <fullName evidence="2">phosphoribosylglycinamide formyltransferase 1</fullName>
        <ecNumber evidence="2">2.1.2.2</ecNumber>
    </recommendedName>
    <alternativeName>
        <fullName evidence="7">5'-phosphoribosylglycinamide transformylase</fullName>
    </alternativeName>
    <alternativeName>
        <fullName evidence="6">GAR transformylase</fullName>
    </alternativeName>
</protein>
<dbReference type="EMBL" id="CP002390">
    <property type="protein sequence ID" value="EFE28579.2"/>
    <property type="molecule type" value="Genomic_DNA"/>
</dbReference>
<comment type="similarity">
    <text evidence="5">Belongs to the GART family.</text>
</comment>
<dbReference type="Proteomes" id="UP000007468">
    <property type="component" value="Chromosome"/>
</dbReference>
<evidence type="ECO:0000256" key="4">
    <source>
        <dbReference type="ARBA" id="ARBA00022755"/>
    </source>
</evidence>
<dbReference type="KEGG" id="faa:HMPREF0389_00496"/>
<dbReference type="Pfam" id="PF00551">
    <property type="entry name" value="Formyl_trans_N"/>
    <property type="match status" value="1"/>
</dbReference>
<evidence type="ECO:0000313" key="11">
    <source>
        <dbReference type="Proteomes" id="UP000007468"/>
    </source>
</evidence>
<dbReference type="InterPro" id="IPR004607">
    <property type="entry name" value="GART"/>
</dbReference>
<sequence length="178" mass="20340">MLDAEQDKFFQSKICLVISNREDAYALERAKNYNVPAFVLKSENEILDKLSEYDIDTIVLAGYLRILGTTLLKEYQDRIINIHPSLLPKYGGKGMYGLNVHRAVFEHKEKESGATVHFVNETVDGGKILIQESISIEGAMSPEEIQKIVLDVEHRILKEAILKLEEENLEESIIKCYR</sequence>
<organism evidence="10 11">
    <name type="scientific">Filifactor alocis (strain ATCC 35896 / CCUG 47790 / D40 B5)</name>
    <name type="common">Fusobacterium alocis</name>
    <dbReference type="NCBI Taxonomy" id="546269"/>
    <lineage>
        <taxon>Bacteria</taxon>
        <taxon>Bacillati</taxon>
        <taxon>Bacillota</taxon>
        <taxon>Clostridia</taxon>
        <taxon>Peptostreptococcales</taxon>
        <taxon>Filifactoraceae</taxon>
        <taxon>Filifactor</taxon>
    </lineage>
</organism>
<dbReference type="GO" id="GO:0005829">
    <property type="term" value="C:cytosol"/>
    <property type="evidence" value="ECO:0007669"/>
    <property type="project" value="TreeGrafter"/>
</dbReference>
<evidence type="ECO:0000256" key="6">
    <source>
        <dbReference type="ARBA" id="ARBA00041324"/>
    </source>
</evidence>
<dbReference type="EC" id="2.1.2.2" evidence="2"/>
<dbReference type="HOGENOM" id="CLU_038395_1_3_9"/>
<keyword evidence="4" id="KW-0658">Purine biosynthesis</keyword>
<dbReference type="PANTHER" id="PTHR43369:SF2">
    <property type="entry name" value="PHOSPHORIBOSYLGLYCINAMIDE FORMYLTRANSFERASE"/>
    <property type="match status" value="1"/>
</dbReference>
<comment type="pathway">
    <text evidence="1">Purine metabolism; IMP biosynthesis via de novo pathway; N(2)-formyl-N(1)-(5-phospho-D-ribosyl)glycinamide from N(1)-(5-phospho-D-ribosyl)glycinamide (10-formyl THF route): step 1/1.</text>
</comment>
<evidence type="ECO:0000256" key="1">
    <source>
        <dbReference type="ARBA" id="ARBA00005054"/>
    </source>
</evidence>
<evidence type="ECO:0000259" key="9">
    <source>
        <dbReference type="Pfam" id="PF00551"/>
    </source>
</evidence>
<keyword evidence="11" id="KW-1185">Reference proteome</keyword>
<accession>D6GSD8</accession>
<dbReference type="GO" id="GO:0004644">
    <property type="term" value="F:phosphoribosylglycinamide formyltransferase activity"/>
    <property type="evidence" value="ECO:0007669"/>
    <property type="project" value="UniProtKB-EC"/>
</dbReference>
<dbReference type="CDD" id="cd08645">
    <property type="entry name" value="FMT_core_GART"/>
    <property type="match status" value="1"/>
</dbReference>
<dbReference type="UniPathway" id="UPA00074">
    <property type="reaction ID" value="UER00126"/>
</dbReference>
<gene>
    <name evidence="10" type="ordered locus">HMPREF0389_00496</name>
</gene>
<name>D6GSD8_FILAD</name>
<evidence type="ECO:0000256" key="3">
    <source>
        <dbReference type="ARBA" id="ARBA00022679"/>
    </source>
</evidence>
<dbReference type="PANTHER" id="PTHR43369">
    <property type="entry name" value="PHOSPHORIBOSYLGLYCINAMIDE FORMYLTRANSFERASE"/>
    <property type="match status" value="1"/>
</dbReference>
<feature type="domain" description="Formyl transferase N-terminal" evidence="9">
    <location>
        <begin position="4"/>
        <end position="161"/>
    </location>
</feature>
<dbReference type="SUPFAM" id="SSF53328">
    <property type="entry name" value="Formyltransferase"/>
    <property type="match status" value="1"/>
</dbReference>
<proteinExistence type="inferred from homology"/>
<evidence type="ECO:0000256" key="8">
    <source>
        <dbReference type="ARBA" id="ARBA00047664"/>
    </source>
</evidence>
<comment type="catalytic activity">
    <reaction evidence="8">
        <text>N(1)-(5-phospho-beta-D-ribosyl)glycinamide + (6R)-10-formyltetrahydrofolate = N(2)-formyl-N(1)-(5-phospho-beta-D-ribosyl)glycinamide + (6S)-5,6,7,8-tetrahydrofolate + H(+)</text>
        <dbReference type="Rhea" id="RHEA:15053"/>
        <dbReference type="ChEBI" id="CHEBI:15378"/>
        <dbReference type="ChEBI" id="CHEBI:57453"/>
        <dbReference type="ChEBI" id="CHEBI:143788"/>
        <dbReference type="ChEBI" id="CHEBI:147286"/>
        <dbReference type="ChEBI" id="CHEBI:195366"/>
        <dbReference type="EC" id="2.1.2.2"/>
    </reaction>
</comment>
<dbReference type="STRING" id="546269.HMPREF0389_00496"/>
<evidence type="ECO:0000256" key="5">
    <source>
        <dbReference type="ARBA" id="ARBA00038440"/>
    </source>
</evidence>
<dbReference type="eggNOG" id="COG0299">
    <property type="taxonomic scope" value="Bacteria"/>
</dbReference>
<dbReference type="InterPro" id="IPR001555">
    <property type="entry name" value="GART_AS"/>
</dbReference>
<dbReference type="Gene3D" id="3.40.50.170">
    <property type="entry name" value="Formyl transferase, N-terminal domain"/>
    <property type="match status" value="1"/>
</dbReference>
<dbReference type="InterPro" id="IPR036477">
    <property type="entry name" value="Formyl_transf_N_sf"/>
</dbReference>